<feature type="transmembrane region" description="Helical" evidence="1">
    <location>
        <begin position="89"/>
        <end position="107"/>
    </location>
</feature>
<keyword evidence="1" id="KW-1133">Transmembrane helix</keyword>
<feature type="transmembrane region" description="Helical" evidence="1">
    <location>
        <begin position="119"/>
        <end position="136"/>
    </location>
</feature>
<keyword evidence="4" id="KW-1185">Reference proteome</keyword>
<name>A0ABS0SDF6_9HYPH</name>
<accession>A0ABS0SDF6</accession>
<dbReference type="InterPro" id="IPR037185">
    <property type="entry name" value="EmrE-like"/>
</dbReference>
<feature type="transmembrane region" description="Helical" evidence="1">
    <location>
        <begin position="201"/>
        <end position="218"/>
    </location>
</feature>
<protein>
    <submittedName>
        <fullName evidence="3">DMT family transporter</fullName>
    </submittedName>
</protein>
<evidence type="ECO:0000313" key="3">
    <source>
        <dbReference type="EMBL" id="MBI1621335.1"/>
    </source>
</evidence>
<dbReference type="InterPro" id="IPR000620">
    <property type="entry name" value="EamA_dom"/>
</dbReference>
<reference evidence="3 4" key="1">
    <citation type="submission" date="2020-10" db="EMBL/GenBank/DDBJ databases">
        <title>Aquamicrobium zhengzhouensis sp. nov., a exopolysaccharide producing bacterium isolated from farmland soil.</title>
        <authorList>
            <person name="Wang X."/>
        </authorList>
    </citation>
    <scope>NUCLEOTIDE SEQUENCE [LARGE SCALE GENOMIC DNA]</scope>
    <source>
        <strain evidence="4">cd-1</strain>
    </source>
</reference>
<dbReference type="PANTHER" id="PTHR22911:SF103">
    <property type="entry name" value="BLR2811 PROTEIN"/>
    <property type="match status" value="1"/>
</dbReference>
<feature type="transmembrane region" description="Helical" evidence="1">
    <location>
        <begin position="25"/>
        <end position="46"/>
    </location>
</feature>
<proteinExistence type="predicted"/>
<dbReference type="SUPFAM" id="SSF103481">
    <property type="entry name" value="Multidrug resistance efflux transporter EmrE"/>
    <property type="match status" value="2"/>
</dbReference>
<feature type="transmembrane region" description="Helical" evidence="1">
    <location>
        <begin position="255"/>
        <end position="273"/>
    </location>
</feature>
<feature type="transmembrane region" description="Helical" evidence="1">
    <location>
        <begin position="66"/>
        <end position="83"/>
    </location>
</feature>
<evidence type="ECO:0000256" key="1">
    <source>
        <dbReference type="SAM" id="Phobius"/>
    </source>
</evidence>
<feature type="transmembrane region" description="Helical" evidence="1">
    <location>
        <begin position="172"/>
        <end position="195"/>
    </location>
</feature>
<keyword evidence="1" id="KW-0472">Membrane</keyword>
<dbReference type="Pfam" id="PF00892">
    <property type="entry name" value="EamA"/>
    <property type="match status" value="2"/>
</dbReference>
<feature type="domain" description="EamA" evidence="2">
    <location>
        <begin position="143"/>
        <end position="271"/>
    </location>
</feature>
<evidence type="ECO:0000313" key="4">
    <source>
        <dbReference type="Proteomes" id="UP000601789"/>
    </source>
</evidence>
<keyword evidence="1" id="KW-0812">Transmembrane</keyword>
<feature type="transmembrane region" description="Helical" evidence="1">
    <location>
        <begin position="230"/>
        <end position="249"/>
    </location>
</feature>
<dbReference type="Proteomes" id="UP000601789">
    <property type="component" value="Unassembled WGS sequence"/>
</dbReference>
<gene>
    <name evidence="3" type="ORF">IOD40_11740</name>
</gene>
<comment type="caution">
    <text evidence="3">The sequence shown here is derived from an EMBL/GenBank/DDBJ whole genome shotgun (WGS) entry which is preliminary data.</text>
</comment>
<sequence>MLYMTASCAIFAAQDGISRHLAENISVYMIVMVRFWVFGALALAWAARTSGGFRAAITSAYPGLQFLRALIMIAEICVIMFSFVKLGLIATHAVFICYPLIIAALSVPILGEKVGWRRWLAIFVGFIGVLVIINPGSGVLSFWTLVPLAAALMFAVYSVLTRYVAQGDSASVSFFWTGVLGAILITPFGIMHWGPVSGEEAIWLGALCVLAIAGHWMLIKAYDTADASSIQPFAYLQFPFVSIVGLLVFSEALSVNVIVGAAIVVGAGLFTLWRERVRRLAALKS</sequence>
<organism evidence="3 4">
    <name type="scientific">Aquamicrobium zhengzhouense</name>
    <dbReference type="NCBI Taxonomy" id="2781738"/>
    <lineage>
        <taxon>Bacteria</taxon>
        <taxon>Pseudomonadati</taxon>
        <taxon>Pseudomonadota</taxon>
        <taxon>Alphaproteobacteria</taxon>
        <taxon>Hyphomicrobiales</taxon>
        <taxon>Phyllobacteriaceae</taxon>
        <taxon>Aquamicrobium</taxon>
    </lineage>
</organism>
<feature type="domain" description="EamA" evidence="2">
    <location>
        <begin position="2"/>
        <end position="133"/>
    </location>
</feature>
<dbReference type="PANTHER" id="PTHR22911">
    <property type="entry name" value="ACYL-MALONYL CONDENSING ENZYME-RELATED"/>
    <property type="match status" value="1"/>
</dbReference>
<dbReference type="EMBL" id="JADGMQ010000007">
    <property type="protein sequence ID" value="MBI1621335.1"/>
    <property type="molecule type" value="Genomic_DNA"/>
</dbReference>
<feature type="transmembrane region" description="Helical" evidence="1">
    <location>
        <begin position="142"/>
        <end position="160"/>
    </location>
</feature>
<evidence type="ECO:0000259" key="2">
    <source>
        <dbReference type="Pfam" id="PF00892"/>
    </source>
</evidence>